<evidence type="ECO:0008006" key="4">
    <source>
        <dbReference type="Google" id="ProtNLM"/>
    </source>
</evidence>
<name>A0ABV5FUE9_9MICC</name>
<evidence type="ECO:0000313" key="3">
    <source>
        <dbReference type="Proteomes" id="UP001589575"/>
    </source>
</evidence>
<comment type="caution">
    <text evidence="2">The sequence shown here is derived from an EMBL/GenBank/DDBJ whole genome shotgun (WGS) entry which is preliminary data.</text>
</comment>
<feature type="compositionally biased region" description="Basic and acidic residues" evidence="1">
    <location>
        <begin position="45"/>
        <end position="57"/>
    </location>
</feature>
<sequence length="72" mass="7711">MVNSMMRLSSSVVRLGNSSPKRPRYSTMVLVASCRASAAASGVRPPDRSRTNVRECELGASSGRSNPMSPVR</sequence>
<reference evidence="2 3" key="1">
    <citation type="submission" date="2024-09" db="EMBL/GenBank/DDBJ databases">
        <authorList>
            <person name="Sun Q."/>
            <person name="Mori K."/>
        </authorList>
    </citation>
    <scope>NUCLEOTIDE SEQUENCE [LARGE SCALE GENOMIC DNA]</scope>
    <source>
        <strain evidence="2 3">CCM 7609</strain>
    </source>
</reference>
<keyword evidence="3" id="KW-1185">Reference proteome</keyword>
<feature type="compositionally biased region" description="Polar residues" evidence="1">
    <location>
        <begin position="62"/>
        <end position="72"/>
    </location>
</feature>
<evidence type="ECO:0000313" key="2">
    <source>
        <dbReference type="EMBL" id="MFB9070270.1"/>
    </source>
</evidence>
<feature type="compositionally biased region" description="Polar residues" evidence="1">
    <location>
        <begin position="1"/>
        <end position="20"/>
    </location>
</feature>
<organism evidence="2 3">
    <name type="scientific">Citricoccus parietis</name>
    <dbReference type="NCBI Taxonomy" id="592307"/>
    <lineage>
        <taxon>Bacteria</taxon>
        <taxon>Bacillati</taxon>
        <taxon>Actinomycetota</taxon>
        <taxon>Actinomycetes</taxon>
        <taxon>Micrococcales</taxon>
        <taxon>Micrococcaceae</taxon>
        <taxon>Citricoccus</taxon>
    </lineage>
</organism>
<protein>
    <recommendedName>
        <fullName evidence="4">Secreted protein</fullName>
    </recommendedName>
</protein>
<accession>A0ABV5FUE9</accession>
<proteinExistence type="predicted"/>
<dbReference type="Proteomes" id="UP001589575">
    <property type="component" value="Unassembled WGS sequence"/>
</dbReference>
<dbReference type="EMBL" id="JBHMFI010000001">
    <property type="protein sequence ID" value="MFB9070270.1"/>
    <property type="molecule type" value="Genomic_DNA"/>
</dbReference>
<feature type="region of interest" description="Disordered" evidence="1">
    <location>
        <begin position="37"/>
        <end position="72"/>
    </location>
</feature>
<evidence type="ECO:0000256" key="1">
    <source>
        <dbReference type="SAM" id="MobiDB-lite"/>
    </source>
</evidence>
<gene>
    <name evidence="2" type="ORF">ACFFX0_03335</name>
</gene>
<feature type="region of interest" description="Disordered" evidence="1">
    <location>
        <begin position="1"/>
        <end position="23"/>
    </location>
</feature>